<dbReference type="EMBL" id="JFBM01000005">
    <property type="protein sequence ID" value="KFU81827.1"/>
    <property type="molecule type" value="Genomic_DNA"/>
</dbReference>
<evidence type="ECO:0000259" key="1">
    <source>
        <dbReference type="Pfam" id="PF16571"/>
    </source>
</evidence>
<dbReference type="Pfam" id="PF16571">
    <property type="entry name" value="FBP_C"/>
    <property type="match status" value="1"/>
</dbReference>
<comment type="caution">
    <text evidence="2">The sequence shown here is derived from an EMBL/GenBank/DDBJ whole genome shotgun (WGS) entry which is preliminary data.</text>
</comment>
<name>A0A2P2FYN3_AMYLU</name>
<dbReference type="AlphaFoldDB" id="A0A2P2FYN3"/>
<dbReference type="InterPro" id="IPR032330">
    <property type="entry name" value="EF-G-binding_C"/>
</dbReference>
<accession>A0A2P2FYN3</accession>
<keyword evidence="3" id="KW-1185">Reference proteome</keyword>
<sequence length="170" mass="19560">MRPITRDEVRGAIVNLEPAEKRVRLPAWFDDVSWHEIDYLGWRDLRAPKRAYLVTATDDQAFGVLLRQAPNHAFLASRAMMCDLCRSSRRFNEVSLFTAQRSSRDKRRRLSARGLHLCTDLDCMAIIRSKPVRQSIDSSVEDAIKERSEGLRSRMIAFIRSVAEVEPTTL</sequence>
<protein>
    <submittedName>
        <fullName evidence="2">Fibronectin-binding protein</fullName>
    </submittedName>
</protein>
<proteinExistence type="predicted"/>
<evidence type="ECO:0000313" key="2">
    <source>
        <dbReference type="EMBL" id="KFU81827.1"/>
    </source>
</evidence>
<dbReference type="RefSeq" id="WP_034307866.1">
    <property type="nucleotide sequence ID" value="NZ_JFBM01000005.1"/>
</dbReference>
<gene>
    <name evidence="2" type="ORF">BB31_08220</name>
</gene>
<reference evidence="2 3" key="1">
    <citation type="journal article" date="2014" name="Genome Announc.">
        <title>Draft Genome Sequence of Amycolatopsis lurida NRRL 2430, Producer of the Glycopeptide Family Antibiotic Ristocetin.</title>
        <authorList>
            <person name="Kwun M.J."/>
            <person name="Hong H.J."/>
        </authorList>
    </citation>
    <scope>NUCLEOTIDE SEQUENCE [LARGE SCALE GENOMIC DNA]</scope>
    <source>
        <strain evidence="2 3">NRRL 2430</strain>
    </source>
</reference>
<feature type="domain" description="Elongation factor G-binding protein C-terminal treble-clef zinc-finger" evidence="1">
    <location>
        <begin position="8"/>
        <end position="162"/>
    </location>
</feature>
<evidence type="ECO:0000313" key="3">
    <source>
        <dbReference type="Proteomes" id="UP000256220"/>
    </source>
</evidence>
<dbReference type="Proteomes" id="UP000256220">
    <property type="component" value="Unassembled WGS sequence"/>
</dbReference>
<organism evidence="2 3">
    <name type="scientific">Amycolatopsis lurida NRRL 2430</name>
    <dbReference type="NCBI Taxonomy" id="1460371"/>
    <lineage>
        <taxon>Bacteria</taxon>
        <taxon>Bacillati</taxon>
        <taxon>Actinomycetota</taxon>
        <taxon>Actinomycetes</taxon>
        <taxon>Pseudonocardiales</taxon>
        <taxon>Pseudonocardiaceae</taxon>
        <taxon>Amycolatopsis</taxon>
    </lineage>
</organism>